<sequence>MQISVKMKMKACFNRDFHMVSAFVVLFVEDLKVYCLLAISLGRRRQKRACGI</sequence>
<protein>
    <submittedName>
        <fullName evidence="2">Uncharacterized protein</fullName>
    </submittedName>
</protein>
<feature type="transmembrane region" description="Helical" evidence="1">
    <location>
        <begin position="20"/>
        <end position="39"/>
    </location>
</feature>
<keyword evidence="1" id="KW-0472">Membrane</keyword>
<evidence type="ECO:0000313" key="2">
    <source>
        <dbReference type="EMBL" id="JAH11046.1"/>
    </source>
</evidence>
<reference evidence="2" key="1">
    <citation type="submission" date="2014-11" db="EMBL/GenBank/DDBJ databases">
        <authorList>
            <person name="Amaro Gonzalez C."/>
        </authorList>
    </citation>
    <scope>NUCLEOTIDE SEQUENCE</scope>
</reference>
<proteinExistence type="predicted"/>
<reference evidence="2" key="2">
    <citation type="journal article" date="2015" name="Fish Shellfish Immunol.">
        <title>Early steps in the European eel (Anguilla anguilla)-Vibrio vulnificus interaction in the gills: Role of the RtxA13 toxin.</title>
        <authorList>
            <person name="Callol A."/>
            <person name="Pajuelo D."/>
            <person name="Ebbesson L."/>
            <person name="Teles M."/>
            <person name="MacKenzie S."/>
            <person name="Amaro C."/>
        </authorList>
    </citation>
    <scope>NUCLEOTIDE SEQUENCE</scope>
</reference>
<evidence type="ECO:0000256" key="1">
    <source>
        <dbReference type="SAM" id="Phobius"/>
    </source>
</evidence>
<organism evidence="2">
    <name type="scientific">Anguilla anguilla</name>
    <name type="common">European freshwater eel</name>
    <name type="synonym">Muraena anguilla</name>
    <dbReference type="NCBI Taxonomy" id="7936"/>
    <lineage>
        <taxon>Eukaryota</taxon>
        <taxon>Metazoa</taxon>
        <taxon>Chordata</taxon>
        <taxon>Craniata</taxon>
        <taxon>Vertebrata</taxon>
        <taxon>Euteleostomi</taxon>
        <taxon>Actinopterygii</taxon>
        <taxon>Neopterygii</taxon>
        <taxon>Teleostei</taxon>
        <taxon>Anguilliformes</taxon>
        <taxon>Anguillidae</taxon>
        <taxon>Anguilla</taxon>
    </lineage>
</organism>
<accession>A0A0E9Q2C5</accession>
<keyword evidence="1" id="KW-1133">Transmembrane helix</keyword>
<dbReference type="AlphaFoldDB" id="A0A0E9Q2C5"/>
<dbReference type="EMBL" id="GBXM01097531">
    <property type="protein sequence ID" value="JAH11046.1"/>
    <property type="molecule type" value="Transcribed_RNA"/>
</dbReference>
<keyword evidence="1" id="KW-0812">Transmembrane</keyword>
<name>A0A0E9Q2C5_ANGAN</name>